<proteinExistence type="predicted"/>
<keyword evidence="1" id="KW-0472">Membrane</keyword>
<evidence type="ECO:0008006" key="4">
    <source>
        <dbReference type="Google" id="ProtNLM"/>
    </source>
</evidence>
<keyword evidence="1" id="KW-0812">Transmembrane</keyword>
<reference evidence="2 3" key="1">
    <citation type="submission" date="2022-04" db="EMBL/GenBank/DDBJ databases">
        <title>Occurrence of NDM-1-producing Shewanella putrefaciens and Acinetobacter portensis in a dairy farm from China.</title>
        <authorList>
            <person name="Li R."/>
            <person name="Zhang L."/>
        </authorList>
    </citation>
    <scope>NUCLEOTIDE SEQUENCE [LARGE SCALE GENOMIC DNA]</scope>
    <source>
        <strain evidence="2 3">JNE5</strain>
    </source>
</reference>
<feature type="transmembrane region" description="Helical" evidence="1">
    <location>
        <begin position="6"/>
        <end position="24"/>
    </location>
</feature>
<gene>
    <name evidence="2" type="ORF">MZO21_06405</name>
</gene>
<feature type="transmembrane region" description="Helical" evidence="1">
    <location>
        <begin position="45"/>
        <end position="63"/>
    </location>
</feature>
<evidence type="ECO:0000313" key="3">
    <source>
        <dbReference type="Proteomes" id="UP000831422"/>
    </source>
</evidence>
<accession>A0ABY4JRW4</accession>
<dbReference type="RefSeq" id="WP_248129626.1">
    <property type="nucleotide sequence ID" value="NZ_CP096120.1"/>
</dbReference>
<organism evidence="2 3">
    <name type="scientific">Acinetobacter portensis</name>
    <dbReference type="NCBI Taxonomy" id="1839785"/>
    <lineage>
        <taxon>Bacteria</taxon>
        <taxon>Pseudomonadati</taxon>
        <taxon>Pseudomonadota</taxon>
        <taxon>Gammaproteobacteria</taxon>
        <taxon>Moraxellales</taxon>
        <taxon>Moraxellaceae</taxon>
        <taxon>Acinetobacter</taxon>
    </lineage>
</organism>
<feature type="transmembrane region" description="Helical" evidence="1">
    <location>
        <begin position="69"/>
        <end position="88"/>
    </location>
</feature>
<protein>
    <recommendedName>
        <fullName evidence="4">DUF1634 domain-containing protein</fullName>
    </recommendedName>
</protein>
<keyword evidence="1" id="KW-1133">Transmembrane helix</keyword>
<evidence type="ECO:0000256" key="1">
    <source>
        <dbReference type="SAM" id="Phobius"/>
    </source>
</evidence>
<keyword evidence="3" id="KW-1185">Reference proteome</keyword>
<dbReference type="EMBL" id="CP096120">
    <property type="protein sequence ID" value="UPO22176.1"/>
    <property type="molecule type" value="Genomic_DNA"/>
</dbReference>
<evidence type="ECO:0000313" key="2">
    <source>
        <dbReference type="EMBL" id="UPO22176.1"/>
    </source>
</evidence>
<name>A0ABY4JRW4_9GAMM</name>
<dbReference type="Proteomes" id="UP000831422">
    <property type="component" value="Chromosome"/>
</dbReference>
<sequence>MTYILLFLSVFFISLSALGFFYSSEKARKETLKNNLKLLAIYPKTTKFFSSLFIIFSFSLLSYMYGYSIAFLSIWILCTPVFLFVIFLKNNLNPQPHKHKSKNN</sequence>